<dbReference type="GO" id="GO:0017116">
    <property type="term" value="F:single-stranded DNA helicase activity"/>
    <property type="evidence" value="ECO:0007669"/>
    <property type="project" value="TreeGrafter"/>
</dbReference>
<protein>
    <recommendedName>
        <fullName evidence="3">Replication-associated recombination protein A</fullName>
    </recommendedName>
</protein>
<dbReference type="CDD" id="cd18139">
    <property type="entry name" value="HLD_clamp_RarA"/>
    <property type="match status" value="1"/>
</dbReference>
<dbReference type="AlphaFoldDB" id="A0A1N6NX64"/>
<evidence type="ECO:0000313" key="8">
    <source>
        <dbReference type="EMBL" id="SIP96695.1"/>
    </source>
</evidence>
<dbReference type="GO" id="GO:0003677">
    <property type="term" value="F:DNA binding"/>
    <property type="evidence" value="ECO:0007669"/>
    <property type="project" value="InterPro"/>
</dbReference>
<evidence type="ECO:0000256" key="2">
    <source>
        <dbReference type="ARBA" id="ARBA00008959"/>
    </source>
</evidence>
<dbReference type="CDD" id="cd00009">
    <property type="entry name" value="AAA"/>
    <property type="match status" value="1"/>
</dbReference>
<dbReference type="Pfam" id="PF00004">
    <property type="entry name" value="AAA"/>
    <property type="match status" value="1"/>
</dbReference>
<dbReference type="Gene3D" id="1.10.3710.10">
    <property type="entry name" value="DNA polymerase III clamp loader subunits, C-terminal domain"/>
    <property type="match status" value="1"/>
</dbReference>
<keyword evidence="4" id="KW-0235">DNA replication</keyword>
<dbReference type="STRING" id="159291.SAMN05920897_10218"/>
<evidence type="ECO:0000259" key="7">
    <source>
        <dbReference type="SMART" id="SM00382"/>
    </source>
</evidence>
<comment type="function">
    <text evidence="1">DNA-dependent ATPase that plays important roles in cellular responses to stalled DNA replication processes.</text>
</comment>
<dbReference type="InterPro" id="IPR021886">
    <property type="entry name" value="MgsA_C"/>
</dbReference>
<evidence type="ECO:0000256" key="1">
    <source>
        <dbReference type="ARBA" id="ARBA00002393"/>
    </source>
</evidence>
<dbReference type="GO" id="GO:0006261">
    <property type="term" value="P:DNA-templated DNA replication"/>
    <property type="evidence" value="ECO:0007669"/>
    <property type="project" value="TreeGrafter"/>
</dbReference>
<dbReference type="InterPro" id="IPR032423">
    <property type="entry name" value="AAA_assoc_2"/>
</dbReference>
<dbReference type="NCBIfam" id="NF009881">
    <property type="entry name" value="PRK13341.1-2"/>
    <property type="match status" value="1"/>
</dbReference>
<evidence type="ECO:0000256" key="4">
    <source>
        <dbReference type="ARBA" id="ARBA00022705"/>
    </source>
</evidence>
<comment type="similarity">
    <text evidence="2">Belongs to the AAA ATPase family. RarA/MGS1/WRNIP1 subfamily.</text>
</comment>
<dbReference type="GO" id="GO:0005524">
    <property type="term" value="F:ATP binding"/>
    <property type="evidence" value="ECO:0007669"/>
    <property type="project" value="UniProtKB-KW"/>
</dbReference>
<evidence type="ECO:0000256" key="3">
    <source>
        <dbReference type="ARBA" id="ARBA00020776"/>
    </source>
</evidence>
<dbReference type="Gene3D" id="1.20.272.10">
    <property type="match status" value="1"/>
</dbReference>
<dbReference type="InterPro" id="IPR008921">
    <property type="entry name" value="DNA_pol3_clamp-load_cplx_C"/>
</dbReference>
<dbReference type="SUPFAM" id="SSF52540">
    <property type="entry name" value="P-loop containing nucleoside triphosphate hydrolases"/>
    <property type="match status" value="1"/>
</dbReference>
<dbReference type="InterPro" id="IPR003593">
    <property type="entry name" value="AAA+_ATPase"/>
</dbReference>
<dbReference type="RefSeq" id="WP_076487577.1">
    <property type="nucleotide sequence ID" value="NZ_FTMS01000002.1"/>
</dbReference>
<dbReference type="PANTHER" id="PTHR13779:SF7">
    <property type="entry name" value="ATPASE WRNIP1"/>
    <property type="match status" value="1"/>
</dbReference>
<feature type="domain" description="AAA+ ATPase" evidence="7">
    <location>
        <begin position="46"/>
        <end position="163"/>
    </location>
</feature>
<dbReference type="GO" id="GO:0000731">
    <property type="term" value="P:DNA synthesis involved in DNA repair"/>
    <property type="evidence" value="ECO:0007669"/>
    <property type="project" value="TreeGrafter"/>
</dbReference>
<name>A0A1N6NX64_9SPIO</name>
<dbReference type="FunFam" id="1.20.272.10:FF:000001">
    <property type="entry name" value="Putative AAA family ATPase"/>
    <property type="match status" value="1"/>
</dbReference>
<dbReference type="SMART" id="SM00382">
    <property type="entry name" value="AAA"/>
    <property type="match status" value="1"/>
</dbReference>
<dbReference type="Gene3D" id="3.40.50.300">
    <property type="entry name" value="P-loop containing nucleotide triphosphate hydrolases"/>
    <property type="match status" value="1"/>
</dbReference>
<dbReference type="SUPFAM" id="SSF48019">
    <property type="entry name" value="post-AAA+ oligomerization domain-like"/>
    <property type="match status" value="1"/>
</dbReference>
<evidence type="ECO:0000313" key="9">
    <source>
        <dbReference type="Proteomes" id="UP000186400"/>
    </source>
</evidence>
<gene>
    <name evidence="8" type="ORF">SAMN05920897_10218</name>
</gene>
<dbReference type="Proteomes" id="UP000186400">
    <property type="component" value="Unassembled WGS sequence"/>
</dbReference>
<dbReference type="InterPro" id="IPR051314">
    <property type="entry name" value="AAA_ATPase_RarA/MGS1/WRNIP1"/>
</dbReference>
<keyword evidence="5" id="KW-0547">Nucleotide-binding</keyword>
<sequence>MEQSLFEQGRLPLAARLRPRTLEEFIGQEHILGPGRLLRRAIEADRLQSLVLSGPPGTGKTTLARVIAEKTCSQFLSVNAVLSGVKDIREAITKAQAFSNKTNHRTILFVDEVHRWNKSQQDALLPWVEDGLFILVGATTENPFFEVNKALLSRSRVFLLTPLTEQELHRVIDFALSDTDRGYGHYQVNLTLDARNHLVRSSSGDARTLLNALELAVETSGDRFPPLRGEPIDVTLEIAEDSIQRRAVLYDKDGDYHFDTISAFIKSLRGSDPDAALYWLARMVSAGEDPRYIFRRMLILAAEDVGLADPDALSRVTTCANAFDRVGMPEGQFHLAQAALYCALAPKSNSTLGYFDALKAVQQAYSDDVPAHLQDPSRDGPALGHGHGYLYPHAYRDHWVAQQYLPETLQGNIFFHPGSLGWEETRRESLEEHRRLQLAAEQEHPLLMHTVPALQGASARWLQRIDGATLEEAVALREEVLQLLAPLSTDRILLCGAPLQLFLWETLRRTPGGITLVWGSDQRDLESMQHLLDRSPLGDLEAPQIAGPLEPGAIPEEKGDYSGPFDRILCRLWPDHPPQEILKRLLPLCLPRGTLLFLDIEPTRGTRPSRLLQDLAALPLQALEALVAAEETLFPQRQPLWEEALSRTFPSTEQDHTVLRSWIHTQVSRKVSPSLVQSWFAPDQPLAQELLRQDQARALEEIREEAKKIPPGQYNWERVFMAVKITKPA</sequence>
<evidence type="ECO:0000256" key="6">
    <source>
        <dbReference type="ARBA" id="ARBA00022840"/>
    </source>
</evidence>
<dbReference type="InterPro" id="IPR027417">
    <property type="entry name" value="P-loop_NTPase"/>
</dbReference>
<dbReference type="Gene3D" id="1.10.8.60">
    <property type="match status" value="1"/>
</dbReference>
<keyword evidence="9" id="KW-1185">Reference proteome</keyword>
<dbReference type="InterPro" id="IPR003959">
    <property type="entry name" value="ATPase_AAA_core"/>
</dbReference>
<dbReference type="NCBIfam" id="NF009883">
    <property type="entry name" value="PRK13341.1-4"/>
    <property type="match status" value="1"/>
</dbReference>
<dbReference type="FunFam" id="3.40.50.300:FF:000137">
    <property type="entry name" value="Replication-associated recombination protein A"/>
    <property type="match status" value="1"/>
</dbReference>
<dbReference type="OrthoDB" id="9778364at2"/>
<evidence type="ECO:0000256" key="5">
    <source>
        <dbReference type="ARBA" id="ARBA00022741"/>
    </source>
</evidence>
<organism evidence="8 9">
    <name type="scientific">Alkalispirochaeta americana</name>
    <dbReference type="NCBI Taxonomy" id="159291"/>
    <lineage>
        <taxon>Bacteria</taxon>
        <taxon>Pseudomonadati</taxon>
        <taxon>Spirochaetota</taxon>
        <taxon>Spirochaetia</taxon>
        <taxon>Spirochaetales</taxon>
        <taxon>Spirochaetaceae</taxon>
        <taxon>Alkalispirochaeta</taxon>
    </lineage>
</organism>
<dbReference type="PANTHER" id="PTHR13779">
    <property type="entry name" value="WERNER HELICASE-INTERACTING PROTEIN 1 FAMILY MEMBER"/>
    <property type="match status" value="1"/>
</dbReference>
<dbReference type="EMBL" id="FTMS01000002">
    <property type="protein sequence ID" value="SIP96695.1"/>
    <property type="molecule type" value="Genomic_DNA"/>
</dbReference>
<dbReference type="GO" id="GO:0016887">
    <property type="term" value="F:ATP hydrolysis activity"/>
    <property type="evidence" value="ECO:0007669"/>
    <property type="project" value="InterPro"/>
</dbReference>
<accession>A0A1N6NX64</accession>
<proteinExistence type="inferred from homology"/>
<dbReference type="GO" id="GO:0008047">
    <property type="term" value="F:enzyme activator activity"/>
    <property type="evidence" value="ECO:0007669"/>
    <property type="project" value="TreeGrafter"/>
</dbReference>
<reference evidence="8 9" key="1">
    <citation type="submission" date="2017-01" db="EMBL/GenBank/DDBJ databases">
        <authorList>
            <person name="Mah S.A."/>
            <person name="Swanson W.J."/>
            <person name="Moy G.W."/>
            <person name="Vacquier V.D."/>
        </authorList>
    </citation>
    <scope>NUCLEOTIDE SEQUENCE [LARGE SCALE GENOMIC DNA]</scope>
    <source>
        <strain evidence="8 9">ASpG1</strain>
    </source>
</reference>
<dbReference type="Pfam" id="PF16193">
    <property type="entry name" value="AAA_assoc_2"/>
    <property type="match status" value="1"/>
</dbReference>
<keyword evidence="6" id="KW-0067">ATP-binding</keyword>
<dbReference type="Pfam" id="PF12002">
    <property type="entry name" value="MgsA_C"/>
    <property type="match status" value="1"/>
</dbReference>